<keyword evidence="12" id="KW-1185">Reference proteome</keyword>
<keyword evidence="5" id="KW-0560">Oxidoreductase</keyword>
<protein>
    <recommendedName>
        <fullName evidence="2">bacterial luciferase</fullName>
        <ecNumber evidence="2">1.14.14.3</ecNumber>
    </recommendedName>
</protein>
<evidence type="ECO:0000313" key="12">
    <source>
        <dbReference type="Proteomes" id="UP000219020"/>
    </source>
</evidence>
<dbReference type="PANTHER" id="PTHR30137:SF8">
    <property type="entry name" value="BLR5498 PROTEIN"/>
    <property type="match status" value="1"/>
</dbReference>
<keyword evidence="8" id="KW-0599">Photoprotein</keyword>
<evidence type="ECO:0000259" key="10">
    <source>
        <dbReference type="Pfam" id="PF00296"/>
    </source>
</evidence>
<gene>
    <name evidence="11" type="ORF">BTN49_1866</name>
</gene>
<proteinExistence type="predicted"/>
<dbReference type="Gene3D" id="3.20.20.30">
    <property type="entry name" value="Luciferase-like domain"/>
    <property type="match status" value="2"/>
</dbReference>
<dbReference type="InterPro" id="IPR002103">
    <property type="entry name" value="Luciferase_bac/NFP"/>
</dbReference>
<dbReference type="Pfam" id="PF00296">
    <property type="entry name" value="Bac_luciferase"/>
    <property type="match status" value="1"/>
</dbReference>
<dbReference type="InterPro" id="IPR050766">
    <property type="entry name" value="Bact_Lucif_Oxidored"/>
</dbReference>
<dbReference type="SUPFAM" id="SSF51679">
    <property type="entry name" value="Bacterial luciferase-like"/>
    <property type="match status" value="1"/>
</dbReference>
<dbReference type="PROSITE" id="PS00494">
    <property type="entry name" value="BACTERIAL_LUCIFERASE"/>
    <property type="match status" value="1"/>
</dbReference>
<dbReference type="EC" id="1.14.14.3" evidence="2"/>
<dbReference type="InterPro" id="IPR011251">
    <property type="entry name" value="Luciferase-like_dom"/>
</dbReference>
<evidence type="ECO:0000256" key="3">
    <source>
        <dbReference type="ARBA" id="ARBA00022630"/>
    </source>
</evidence>
<evidence type="ECO:0000256" key="6">
    <source>
        <dbReference type="ARBA" id="ARBA00023033"/>
    </source>
</evidence>
<evidence type="ECO:0000256" key="7">
    <source>
        <dbReference type="ARBA" id="ARBA00023223"/>
    </source>
</evidence>
<keyword evidence="3" id="KW-0285">Flavoprotein</keyword>
<keyword evidence="7" id="KW-0455">Luminescence</keyword>
<evidence type="ECO:0000256" key="1">
    <source>
        <dbReference type="ARBA" id="ARBA00011870"/>
    </source>
</evidence>
<dbReference type="RefSeq" id="WP_097356603.1">
    <property type="nucleotide sequence ID" value="NZ_CAWNJE010000011.1"/>
</dbReference>
<dbReference type="Proteomes" id="UP000219020">
    <property type="component" value="Unassembled WGS sequence"/>
</dbReference>
<dbReference type="SMR" id="A0A2A5T3E0"/>
<comment type="catalytic activity">
    <reaction evidence="9">
        <text>a long-chain fatty aldehyde + FMNH2 + O2 = a long-chain fatty acid + hnu + FMN + H2O + 2 H(+)</text>
        <dbReference type="Rhea" id="RHEA:17181"/>
        <dbReference type="ChEBI" id="CHEBI:15377"/>
        <dbReference type="ChEBI" id="CHEBI:15378"/>
        <dbReference type="ChEBI" id="CHEBI:15379"/>
        <dbReference type="ChEBI" id="CHEBI:17176"/>
        <dbReference type="ChEBI" id="CHEBI:30212"/>
        <dbReference type="ChEBI" id="CHEBI:57560"/>
        <dbReference type="ChEBI" id="CHEBI:57618"/>
        <dbReference type="ChEBI" id="CHEBI:58210"/>
        <dbReference type="EC" id="1.14.14.3"/>
    </reaction>
</comment>
<dbReference type="InterPro" id="IPR018235">
    <property type="entry name" value="Bacterial_luciferase_CS"/>
</dbReference>
<comment type="caution">
    <text evidence="11">The sequence shown here is derived from an EMBL/GenBank/DDBJ whole genome shotgun (WGS) entry which is preliminary data.</text>
</comment>
<evidence type="ECO:0000256" key="2">
    <source>
        <dbReference type="ARBA" id="ARBA00012106"/>
    </source>
</evidence>
<comment type="subunit">
    <text evidence="1">Heterodimer of an alpha and a beta chain.</text>
</comment>
<dbReference type="EMBL" id="NBYY01000016">
    <property type="protein sequence ID" value="PCS22640.1"/>
    <property type="molecule type" value="Genomic_DNA"/>
</dbReference>
<evidence type="ECO:0000256" key="9">
    <source>
        <dbReference type="ARBA" id="ARBA00048737"/>
    </source>
</evidence>
<name>A0A2A5T3E0_9GAMM</name>
<dbReference type="PANTHER" id="PTHR30137">
    <property type="entry name" value="LUCIFERASE-LIKE MONOOXYGENASE"/>
    <property type="match status" value="1"/>
</dbReference>
<dbReference type="AlphaFoldDB" id="A0A2A5T3E0"/>
<dbReference type="GO" id="GO:0008218">
    <property type="term" value="P:bioluminescence"/>
    <property type="evidence" value="ECO:0007669"/>
    <property type="project" value="UniProtKB-KW"/>
</dbReference>
<evidence type="ECO:0000256" key="4">
    <source>
        <dbReference type="ARBA" id="ARBA00022643"/>
    </source>
</evidence>
<dbReference type="PRINTS" id="PR00089">
    <property type="entry name" value="LUCIFERASE"/>
</dbReference>
<keyword evidence="4" id="KW-0288">FMN</keyword>
<accession>A0A2A5T3E0</accession>
<reference evidence="12" key="1">
    <citation type="submission" date="2017-04" db="EMBL/GenBank/DDBJ databases">
        <title>Genome evolution of the luminous symbionts of deep sea anglerfish.</title>
        <authorList>
            <person name="Hendry T.A."/>
        </authorList>
    </citation>
    <scope>NUCLEOTIDE SEQUENCE [LARGE SCALE GENOMIC DNA]</scope>
</reference>
<dbReference type="InterPro" id="IPR036661">
    <property type="entry name" value="Luciferase-like_sf"/>
</dbReference>
<dbReference type="GO" id="GO:0005829">
    <property type="term" value="C:cytosol"/>
    <property type="evidence" value="ECO:0007669"/>
    <property type="project" value="TreeGrafter"/>
</dbReference>
<sequence>MKFGLFFINFQTEHSSSKKVLGNMINTTLLVDNDNYYFDTVYVSEHHFSMNGIVGAPITVASYLLGLTKKLNIGSLNQVITTHHPVRVAEETSLIDQMSKGRFILGFSDSESEFEMNFFNRDIKSQRMIFEACHDIIDDAIKTGYCHADNDFYNFPKISVNPHCYTKFGPKQYVMATSETVVEWAARKALPLTFKWDDNLYTKENYASLYNKTANENNIDVSNVDHQLCMIVNINNDGEIAREETKRYLSSYVSETYPNHNQEDKIKEIIDENAIGTNDDYYDSSLLAISKTGAKRILLSFESMQDHDNRLKLIEFVNSKIERNLQ</sequence>
<evidence type="ECO:0000256" key="5">
    <source>
        <dbReference type="ARBA" id="ARBA00023002"/>
    </source>
</evidence>
<evidence type="ECO:0000256" key="8">
    <source>
        <dbReference type="ARBA" id="ARBA00023262"/>
    </source>
</evidence>
<evidence type="ECO:0000313" key="11">
    <source>
        <dbReference type="EMBL" id="PCS22640.1"/>
    </source>
</evidence>
<dbReference type="GeneID" id="66951837"/>
<keyword evidence="6" id="KW-0503">Monooxygenase</keyword>
<organism evidence="11 12">
    <name type="scientific">Candidatus Enterovibrio escicola</name>
    <dbReference type="NCBI Taxonomy" id="1927127"/>
    <lineage>
        <taxon>Bacteria</taxon>
        <taxon>Pseudomonadati</taxon>
        <taxon>Pseudomonadota</taxon>
        <taxon>Gammaproteobacteria</taxon>
        <taxon>Vibrionales</taxon>
        <taxon>Vibrionaceae</taxon>
        <taxon>Enterovibrio</taxon>
    </lineage>
</organism>
<dbReference type="GO" id="GO:0047646">
    <property type="term" value="F:alkanal monooxygenase (FMN-linked) activity"/>
    <property type="evidence" value="ECO:0007669"/>
    <property type="project" value="UniProtKB-EC"/>
</dbReference>
<feature type="domain" description="Luciferase-like" evidence="10">
    <location>
        <begin position="1"/>
        <end position="271"/>
    </location>
</feature>